<evidence type="ECO:0000313" key="1">
    <source>
        <dbReference type="EMBL" id="CAB4987143.1"/>
    </source>
</evidence>
<organism evidence="1">
    <name type="scientific">freshwater metagenome</name>
    <dbReference type="NCBI Taxonomy" id="449393"/>
    <lineage>
        <taxon>unclassified sequences</taxon>
        <taxon>metagenomes</taxon>
        <taxon>ecological metagenomes</taxon>
    </lineage>
</organism>
<accession>A0A6J7N995</accession>
<dbReference type="InterPro" id="IPR050490">
    <property type="entry name" value="Bact_solute-bd_prot1"/>
</dbReference>
<dbReference type="EMBL" id="CAFBOU010000018">
    <property type="protein sequence ID" value="CAB4987143.1"/>
    <property type="molecule type" value="Genomic_DNA"/>
</dbReference>
<reference evidence="1" key="1">
    <citation type="submission" date="2020-05" db="EMBL/GenBank/DDBJ databases">
        <authorList>
            <person name="Chiriac C."/>
            <person name="Salcher M."/>
            <person name="Ghai R."/>
            <person name="Kavagutti S V."/>
        </authorList>
    </citation>
    <scope>NUCLEOTIDE SEQUENCE</scope>
</reference>
<dbReference type="Gene3D" id="3.40.190.10">
    <property type="entry name" value="Periplasmic binding protein-like II"/>
    <property type="match status" value="2"/>
</dbReference>
<dbReference type="Pfam" id="PF01547">
    <property type="entry name" value="SBP_bac_1"/>
    <property type="match status" value="1"/>
</dbReference>
<protein>
    <submittedName>
        <fullName evidence="1">Unannotated protein</fullName>
    </submittedName>
</protein>
<name>A0A6J7N995_9ZZZZ</name>
<gene>
    <name evidence="1" type="ORF">UFOPK4010_00366</name>
</gene>
<dbReference type="SUPFAM" id="SSF53850">
    <property type="entry name" value="Periplasmic binding protein-like II"/>
    <property type="match status" value="1"/>
</dbReference>
<proteinExistence type="predicted"/>
<dbReference type="InterPro" id="IPR006059">
    <property type="entry name" value="SBP"/>
</dbReference>
<dbReference type="AlphaFoldDB" id="A0A6J7N995"/>
<sequence length="497" mass="53178">MVRTSNKPPMDKGLSMMKTQGDKSFSARRVGAVAAVAFAIVATMLPSAFAAGEVLGKACKLAGVSTGTLSTSLTCKADSKGKLTWQKVRLGQSFGTPIAEITPPKGSIEFWHYRPEDKAYFTKIISDYEAKYPGTKIVQVVKTTTDYNATARVQILANNEAALFASARGSIFNDFVKSGLTADLTNERFVKRNLVAKGISAGVIGGKVLGVPYHYLFNNPVYNTELWAKEKWTIPTNLTGWVSWCKDAKAKGYVPLAWPGATRGQAAQISNSALMNSAASYDALSDNLADLNSGKIDLTSTWFKGVADIYVKLRNAGCFPENPTGVTEAAAYNLFATGKSPILPIGTFAMGSIKALNPALTGKMQLMSMVLTDGKVVAEGIMNNTFNLSVNAKSTPGDQRIAKSFLSYLATGAVGAYYANSTTQHVNVLDVDYSANVDLLNTSSFQAKNTMLAPRFLLLNTSVSDLTQDALIQIVGGKSPDDVLPDFSKQIKQKLAG</sequence>
<dbReference type="PANTHER" id="PTHR43649:SF12">
    <property type="entry name" value="DIACETYLCHITOBIOSE BINDING PROTEIN DASA"/>
    <property type="match status" value="1"/>
</dbReference>
<dbReference type="PANTHER" id="PTHR43649">
    <property type="entry name" value="ARABINOSE-BINDING PROTEIN-RELATED"/>
    <property type="match status" value="1"/>
</dbReference>